<dbReference type="KEGG" id="sva:SVA_2388"/>
<gene>
    <name evidence="7" type="ORF">SVA_2388</name>
</gene>
<accession>A0A1B4V602</accession>
<evidence type="ECO:0000256" key="4">
    <source>
        <dbReference type="ARBA" id="ARBA00023136"/>
    </source>
</evidence>
<evidence type="ECO:0000256" key="3">
    <source>
        <dbReference type="ARBA" id="ARBA00022989"/>
    </source>
</evidence>
<name>A0A1B4V602_9GAMM</name>
<dbReference type="GO" id="GO:0046872">
    <property type="term" value="F:metal ion binding"/>
    <property type="evidence" value="ECO:0007669"/>
    <property type="project" value="InterPro"/>
</dbReference>
<dbReference type="GO" id="GO:0012505">
    <property type="term" value="C:endomembrane system"/>
    <property type="evidence" value="ECO:0007669"/>
    <property type="project" value="UniProtKB-SubCell"/>
</dbReference>
<keyword evidence="3 5" id="KW-1133">Transmembrane helix</keyword>
<dbReference type="EMBL" id="AP014936">
    <property type="protein sequence ID" value="BAU48938.1"/>
    <property type="molecule type" value="Genomic_DNA"/>
</dbReference>
<dbReference type="PANTHER" id="PTHR31851">
    <property type="entry name" value="FE(2+)/MN(2+) TRANSPORTER PCL1"/>
    <property type="match status" value="1"/>
</dbReference>
<evidence type="ECO:0000256" key="1">
    <source>
        <dbReference type="ARBA" id="ARBA00004127"/>
    </source>
</evidence>
<dbReference type="GO" id="GO:0016491">
    <property type="term" value="F:oxidoreductase activity"/>
    <property type="evidence" value="ECO:0007669"/>
    <property type="project" value="InterPro"/>
</dbReference>
<feature type="domain" description="Rubrerythrin diiron-binding" evidence="6">
    <location>
        <begin position="15"/>
        <end position="66"/>
    </location>
</feature>
<dbReference type="InterPro" id="IPR003251">
    <property type="entry name" value="Rr_diiron-bd_dom"/>
</dbReference>
<feature type="transmembrane region" description="Helical" evidence="5">
    <location>
        <begin position="303"/>
        <end position="325"/>
    </location>
</feature>
<keyword evidence="2 5" id="KW-0812">Transmembrane</keyword>
<dbReference type="AlphaFoldDB" id="A0A1B4V602"/>
<evidence type="ECO:0000313" key="8">
    <source>
        <dbReference type="Proteomes" id="UP000218899"/>
    </source>
</evidence>
<dbReference type="InterPro" id="IPR009078">
    <property type="entry name" value="Ferritin-like_SF"/>
</dbReference>
<feature type="transmembrane region" description="Helical" evidence="5">
    <location>
        <begin position="179"/>
        <end position="201"/>
    </location>
</feature>
<comment type="subcellular location">
    <subcellularLocation>
        <location evidence="1">Endomembrane system</location>
        <topology evidence="1">Multi-pass membrane protein</topology>
    </subcellularLocation>
</comment>
<dbReference type="Proteomes" id="UP000218899">
    <property type="component" value="Chromosome"/>
</dbReference>
<dbReference type="InterPro" id="IPR008217">
    <property type="entry name" value="Ccc1_fam"/>
</dbReference>
<organism evidence="7 8">
    <name type="scientific">Sulfurifustis variabilis</name>
    <dbReference type="NCBI Taxonomy" id="1675686"/>
    <lineage>
        <taxon>Bacteria</taxon>
        <taxon>Pseudomonadati</taxon>
        <taxon>Pseudomonadota</taxon>
        <taxon>Gammaproteobacteria</taxon>
        <taxon>Acidiferrobacterales</taxon>
        <taxon>Acidiferrobacteraceae</taxon>
        <taxon>Sulfurifustis</taxon>
    </lineage>
</organism>
<evidence type="ECO:0000259" key="6">
    <source>
        <dbReference type="Pfam" id="PF02915"/>
    </source>
</evidence>
<evidence type="ECO:0000313" key="7">
    <source>
        <dbReference type="EMBL" id="BAU48938.1"/>
    </source>
</evidence>
<reference evidence="7 8" key="1">
    <citation type="submission" date="2015-08" db="EMBL/GenBank/DDBJ databases">
        <title>Complete genome sequence of Sulfurifustis variabilis.</title>
        <authorList>
            <person name="Miura A."/>
            <person name="Kojima H."/>
            <person name="Fukui M."/>
        </authorList>
    </citation>
    <scope>NUCLEOTIDE SEQUENCE [LARGE SCALE GENOMIC DNA]</scope>
    <source>
        <strain evidence="8">skN76</strain>
    </source>
</reference>
<evidence type="ECO:0000256" key="5">
    <source>
        <dbReference type="SAM" id="Phobius"/>
    </source>
</evidence>
<keyword evidence="8" id="KW-1185">Reference proteome</keyword>
<feature type="transmembrane region" description="Helical" evidence="5">
    <location>
        <begin position="277"/>
        <end position="297"/>
    </location>
</feature>
<proteinExistence type="predicted"/>
<dbReference type="Pfam" id="PF02915">
    <property type="entry name" value="Rubrerythrin"/>
    <property type="match status" value="1"/>
</dbReference>
<feature type="transmembrane region" description="Helical" evidence="5">
    <location>
        <begin position="337"/>
        <end position="355"/>
    </location>
</feature>
<protein>
    <recommendedName>
        <fullName evidence="6">Rubrerythrin diiron-binding domain-containing protein</fullName>
    </recommendedName>
</protein>
<dbReference type="OrthoDB" id="9781287at2"/>
<dbReference type="GO" id="GO:0005384">
    <property type="term" value="F:manganese ion transmembrane transporter activity"/>
    <property type="evidence" value="ECO:0007669"/>
    <property type="project" value="InterPro"/>
</dbReference>
<dbReference type="GO" id="GO:0030026">
    <property type="term" value="P:intracellular manganese ion homeostasis"/>
    <property type="evidence" value="ECO:0007669"/>
    <property type="project" value="InterPro"/>
</dbReference>
<dbReference type="SUPFAM" id="SSF47240">
    <property type="entry name" value="Ferritin-like"/>
    <property type="match status" value="1"/>
</dbReference>
<evidence type="ECO:0000256" key="2">
    <source>
        <dbReference type="ARBA" id="ARBA00022692"/>
    </source>
</evidence>
<keyword evidence="4 5" id="KW-0472">Membrane</keyword>
<sequence>MSTPALVELAQEFYRDELQDHATYTALAGNERNPQLRETLARIAGMELKHSRFWRRLLESRGIEAPSYTPGALRLRLVRFFQRFLNSAFLVSILELGESSAFAKYLDCLHTAKLDDRERSELRAIVLDEIEHEITFRDQSRRLGLGNVRDYVLGMNDGLVEILGAVTGLSAVYAGNPLIVGVSGLVVGVAGAMSMGIGAYVSVRSQRQVNEGLRERMEILFDVAPQRAVDEYQDKLAESGVPDATAHEIARRVGANRDAIARLLLPETTENELRSGLFTGFAYLAGVAFPVVPYFFAASAFHALAFSVLLAGLALAASAAVVSVLSGISLKHKVLEMIVAGFSAAGIAYLFGWVMRSLTGIEL</sequence>
<dbReference type="Pfam" id="PF01988">
    <property type="entry name" value="VIT1"/>
    <property type="match status" value="1"/>
</dbReference>
<dbReference type="CDD" id="cd01044">
    <property type="entry name" value="Ferritin_CCC1_N"/>
    <property type="match status" value="1"/>
</dbReference>
<dbReference type="InterPro" id="IPR039376">
    <property type="entry name" value="Ferritin_CCC1_N"/>
</dbReference>
<dbReference type="RefSeq" id="WP_096461401.1">
    <property type="nucleotide sequence ID" value="NZ_AP014936.1"/>
</dbReference>